<dbReference type="GO" id="GO:0008999">
    <property type="term" value="F:protein-N-terminal-alanine acetyltransferase activity"/>
    <property type="evidence" value="ECO:0007669"/>
    <property type="project" value="TreeGrafter"/>
</dbReference>
<name>A0A1H5HCG9_9ACTN</name>
<evidence type="ECO:0000313" key="3">
    <source>
        <dbReference type="Proteomes" id="UP000181980"/>
    </source>
</evidence>
<dbReference type="Pfam" id="PF13302">
    <property type="entry name" value="Acetyltransf_3"/>
    <property type="match status" value="2"/>
</dbReference>
<protein>
    <submittedName>
        <fullName evidence="2">Protein N-acetyltransferase, RimJ/RimL family</fullName>
    </submittedName>
</protein>
<dbReference type="GO" id="GO:1990189">
    <property type="term" value="F:protein N-terminal-serine acetyltransferase activity"/>
    <property type="evidence" value="ECO:0007669"/>
    <property type="project" value="TreeGrafter"/>
</dbReference>
<reference evidence="3" key="1">
    <citation type="submission" date="2016-10" db="EMBL/GenBank/DDBJ databases">
        <authorList>
            <person name="Varghese N."/>
            <person name="Submissions S."/>
        </authorList>
    </citation>
    <scope>NUCLEOTIDE SEQUENCE [LARGE SCALE GENOMIC DNA]</scope>
    <source>
        <strain evidence="3">DSM 45237</strain>
    </source>
</reference>
<dbReference type="EMBL" id="FNUC01000003">
    <property type="protein sequence ID" value="SEE25683.1"/>
    <property type="molecule type" value="Genomic_DNA"/>
</dbReference>
<dbReference type="STRING" id="561176.SAMN04488561_0816"/>
<evidence type="ECO:0000313" key="2">
    <source>
        <dbReference type="EMBL" id="SEE25683.1"/>
    </source>
</evidence>
<accession>A0A1H5HCG9</accession>
<feature type="domain" description="N-acetyltransferase" evidence="1">
    <location>
        <begin position="19"/>
        <end position="169"/>
    </location>
</feature>
<dbReference type="RefSeq" id="WP_143045043.1">
    <property type="nucleotide sequence ID" value="NZ_FNUC01000003.1"/>
</dbReference>
<dbReference type="Gene3D" id="3.40.630.30">
    <property type="match status" value="2"/>
</dbReference>
<dbReference type="PANTHER" id="PTHR43441">
    <property type="entry name" value="RIBOSOMAL-PROTEIN-SERINE ACETYLTRANSFERASE"/>
    <property type="match status" value="1"/>
</dbReference>
<dbReference type="InterPro" id="IPR000182">
    <property type="entry name" value="GNAT_dom"/>
</dbReference>
<evidence type="ECO:0000259" key="1">
    <source>
        <dbReference type="PROSITE" id="PS51186"/>
    </source>
</evidence>
<keyword evidence="3" id="KW-1185">Reference proteome</keyword>
<dbReference type="PROSITE" id="PS51186">
    <property type="entry name" value="GNAT"/>
    <property type="match status" value="2"/>
</dbReference>
<gene>
    <name evidence="2" type="ORF">SAMN04488561_0816</name>
</gene>
<sequence>MQPFELRAERLLLAVPVAADIERITELCQDPEIQRWTTLPSPYTHEHAKSFVEDAVRRGWETEQDLVWAIRSPEDRRVHGVIGLRSHGDGAAEVGYWVGPEARGDRLVSRAVRLVAEYAFADIGLGLTHLRWRAVVGNWASRRVAWACGFRIEGLIRGGNAQRGIRRDTWVGTLMAGEPMRPVSPWLDVPTLRGSRVSLRRFADSDAAAVVEACNDPVTQHWLGGLPSPYTRDIARAYIRDREEEAASGRGVHWAAALPEGGPAIGAFSLMGLLTHDGGAEIGYWVHPAARGRGVATEAVGLMARHAFAPVPSGGLGLRRLVIAHVTGNDGSRKVIERAGFRPYGVERAGDRIRGGTVLDLHWYDLLSDDPLPRSAGSLPPDEPLL</sequence>
<keyword evidence="2" id="KW-0808">Transferase</keyword>
<dbReference type="InterPro" id="IPR051908">
    <property type="entry name" value="Ribosomal_N-acetyltransferase"/>
</dbReference>
<dbReference type="Proteomes" id="UP000181980">
    <property type="component" value="Unassembled WGS sequence"/>
</dbReference>
<dbReference type="GO" id="GO:0005737">
    <property type="term" value="C:cytoplasm"/>
    <property type="evidence" value="ECO:0007669"/>
    <property type="project" value="TreeGrafter"/>
</dbReference>
<proteinExistence type="predicted"/>
<feature type="domain" description="N-acetyltransferase" evidence="1">
    <location>
        <begin position="197"/>
        <end position="365"/>
    </location>
</feature>
<organism evidence="2 3">
    <name type="scientific">Jiangella alba</name>
    <dbReference type="NCBI Taxonomy" id="561176"/>
    <lineage>
        <taxon>Bacteria</taxon>
        <taxon>Bacillati</taxon>
        <taxon>Actinomycetota</taxon>
        <taxon>Actinomycetes</taxon>
        <taxon>Jiangellales</taxon>
        <taxon>Jiangellaceae</taxon>
        <taxon>Jiangella</taxon>
    </lineage>
</organism>
<dbReference type="AlphaFoldDB" id="A0A1H5HCG9"/>
<dbReference type="InterPro" id="IPR016181">
    <property type="entry name" value="Acyl_CoA_acyltransferase"/>
</dbReference>
<dbReference type="PANTHER" id="PTHR43441:SF10">
    <property type="entry name" value="ACETYLTRANSFERASE"/>
    <property type="match status" value="1"/>
</dbReference>
<dbReference type="SUPFAM" id="SSF55729">
    <property type="entry name" value="Acyl-CoA N-acyltransferases (Nat)"/>
    <property type="match status" value="2"/>
</dbReference>